<proteinExistence type="predicted"/>
<evidence type="ECO:0000313" key="2">
    <source>
        <dbReference type="EMBL" id="EFX69620.1"/>
    </source>
</evidence>
<dbReference type="KEGG" id="dpx:DAPPUDRAFT_258279"/>
<dbReference type="EMBL" id="GL732633">
    <property type="protein sequence ID" value="EFX69620.1"/>
    <property type="molecule type" value="Genomic_DNA"/>
</dbReference>
<organism evidence="2 3">
    <name type="scientific">Daphnia pulex</name>
    <name type="common">Water flea</name>
    <dbReference type="NCBI Taxonomy" id="6669"/>
    <lineage>
        <taxon>Eukaryota</taxon>
        <taxon>Metazoa</taxon>
        <taxon>Ecdysozoa</taxon>
        <taxon>Arthropoda</taxon>
        <taxon>Crustacea</taxon>
        <taxon>Branchiopoda</taxon>
        <taxon>Diplostraca</taxon>
        <taxon>Cladocera</taxon>
        <taxon>Anomopoda</taxon>
        <taxon>Daphniidae</taxon>
        <taxon>Daphnia</taxon>
    </lineage>
</organism>
<sequence length="49" mass="5446">MAGNVTYVVEVEAQEEERKIYPHIPTPARQKGEKGAGCHPAQQQQRPST</sequence>
<name>E9HF30_DAPPU</name>
<accession>E9HF30</accession>
<keyword evidence="3" id="KW-1185">Reference proteome</keyword>
<feature type="region of interest" description="Disordered" evidence="1">
    <location>
        <begin position="17"/>
        <end position="49"/>
    </location>
</feature>
<dbReference type="AlphaFoldDB" id="E9HF30"/>
<dbReference type="InParanoid" id="E9HF30"/>
<gene>
    <name evidence="2" type="ORF">DAPPUDRAFT_258279</name>
</gene>
<dbReference type="Proteomes" id="UP000000305">
    <property type="component" value="Unassembled WGS sequence"/>
</dbReference>
<evidence type="ECO:0000256" key="1">
    <source>
        <dbReference type="SAM" id="MobiDB-lite"/>
    </source>
</evidence>
<evidence type="ECO:0000313" key="3">
    <source>
        <dbReference type="Proteomes" id="UP000000305"/>
    </source>
</evidence>
<dbReference type="HOGENOM" id="CLU_3144313_0_0_1"/>
<reference evidence="2 3" key="1">
    <citation type="journal article" date="2011" name="Science">
        <title>The ecoresponsive genome of Daphnia pulex.</title>
        <authorList>
            <person name="Colbourne J.K."/>
            <person name="Pfrender M.E."/>
            <person name="Gilbert D."/>
            <person name="Thomas W.K."/>
            <person name="Tucker A."/>
            <person name="Oakley T.H."/>
            <person name="Tokishita S."/>
            <person name="Aerts A."/>
            <person name="Arnold G.J."/>
            <person name="Basu M.K."/>
            <person name="Bauer D.J."/>
            <person name="Caceres C.E."/>
            <person name="Carmel L."/>
            <person name="Casola C."/>
            <person name="Choi J.H."/>
            <person name="Detter J.C."/>
            <person name="Dong Q."/>
            <person name="Dusheyko S."/>
            <person name="Eads B.D."/>
            <person name="Frohlich T."/>
            <person name="Geiler-Samerotte K.A."/>
            <person name="Gerlach D."/>
            <person name="Hatcher P."/>
            <person name="Jogdeo S."/>
            <person name="Krijgsveld J."/>
            <person name="Kriventseva E.V."/>
            <person name="Kultz D."/>
            <person name="Laforsch C."/>
            <person name="Lindquist E."/>
            <person name="Lopez J."/>
            <person name="Manak J.R."/>
            <person name="Muller J."/>
            <person name="Pangilinan J."/>
            <person name="Patwardhan R.P."/>
            <person name="Pitluck S."/>
            <person name="Pritham E.J."/>
            <person name="Rechtsteiner A."/>
            <person name="Rho M."/>
            <person name="Rogozin I.B."/>
            <person name="Sakarya O."/>
            <person name="Salamov A."/>
            <person name="Schaack S."/>
            <person name="Shapiro H."/>
            <person name="Shiga Y."/>
            <person name="Skalitzky C."/>
            <person name="Smith Z."/>
            <person name="Souvorov A."/>
            <person name="Sung W."/>
            <person name="Tang Z."/>
            <person name="Tsuchiya D."/>
            <person name="Tu H."/>
            <person name="Vos H."/>
            <person name="Wang M."/>
            <person name="Wolf Y.I."/>
            <person name="Yamagata H."/>
            <person name="Yamada T."/>
            <person name="Ye Y."/>
            <person name="Shaw J.R."/>
            <person name="Andrews J."/>
            <person name="Crease T.J."/>
            <person name="Tang H."/>
            <person name="Lucas S.M."/>
            <person name="Robertson H.M."/>
            <person name="Bork P."/>
            <person name="Koonin E.V."/>
            <person name="Zdobnov E.M."/>
            <person name="Grigoriev I.V."/>
            <person name="Lynch M."/>
            <person name="Boore J.L."/>
        </authorList>
    </citation>
    <scope>NUCLEOTIDE SEQUENCE [LARGE SCALE GENOMIC DNA]</scope>
</reference>
<protein>
    <submittedName>
        <fullName evidence="2">Uncharacterized protein</fullName>
    </submittedName>
</protein>